<feature type="transmembrane region" description="Helical" evidence="5">
    <location>
        <begin position="60"/>
        <end position="80"/>
    </location>
</feature>
<dbReference type="InterPro" id="IPR011701">
    <property type="entry name" value="MFS"/>
</dbReference>
<feature type="transmembrane region" description="Helical" evidence="5">
    <location>
        <begin position="241"/>
        <end position="260"/>
    </location>
</feature>
<dbReference type="Pfam" id="PF07690">
    <property type="entry name" value="MFS_1"/>
    <property type="match status" value="1"/>
</dbReference>
<feature type="transmembrane region" description="Helical" evidence="5">
    <location>
        <begin position="380"/>
        <end position="402"/>
    </location>
</feature>
<evidence type="ECO:0000256" key="4">
    <source>
        <dbReference type="ARBA" id="ARBA00023136"/>
    </source>
</evidence>
<accession>A0ABQ6CWH7</accession>
<feature type="domain" description="Major facilitator superfamily (MFS) profile" evidence="6">
    <location>
        <begin position="26"/>
        <end position="483"/>
    </location>
</feature>
<reference evidence="8" key="1">
    <citation type="journal article" date="2019" name="Int. J. Syst. Evol. Microbiol.">
        <title>The Global Catalogue of Microorganisms (GCM) 10K type strain sequencing project: providing services to taxonomists for standard genome sequencing and annotation.</title>
        <authorList>
            <consortium name="The Broad Institute Genomics Platform"/>
            <consortium name="The Broad Institute Genome Sequencing Center for Infectious Disease"/>
            <person name="Wu L."/>
            <person name="Ma J."/>
        </authorList>
    </citation>
    <scope>NUCLEOTIDE SEQUENCE [LARGE SCALE GENOMIC DNA]</scope>
    <source>
        <strain evidence="8">NBRC 101365</strain>
    </source>
</reference>
<dbReference type="PRINTS" id="PR01036">
    <property type="entry name" value="TCRTETB"/>
</dbReference>
<comment type="subcellular location">
    <subcellularLocation>
        <location evidence="1">Membrane</location>
        <topology evidence="1">Multi-pass membrane protein</topology>
    </subcellularLocation>
</comment>
<dbReference type="PROSITE" id="PS50850">
    <property type="entry name" value="MFS"/>
    <property type="match status" value="1"/>
</dbReference>
<organism evidence="7 8">
    <name type="scientific">Labrys miyagiensis</name>
    <dbReference type="NCBI Taxonomy" id="346912"/>
    <lineage>
        <taxon>Bacteria</taxon>
        <taxon>Pseudomonadati</taxon>
        <taxon>Pseudomonadota</taxon>
        <taxon>Alphaproteobacteria</taxon>
        <taxon>Hyphomicrobiales</taxon>
        <taxon>Xanthobacteraceae</taxon>
        <taxon>Labrys</taxon>
    </lineage>
</organism>
<feature type="transmembrane region" description="Helical" evidence="5">
    <location>
        <begin position="286"/>
        <end position="308"/>
    </location>
</feature>
<dbReference type="CDD" id="cd17321">
    <property type="entry name" value="MFS_MMR_MDR_like"/>
    <property type="match status" value="1"/>
</dbReference>
<protein>
    <submittedName>
        <fullName evidence="7">MFS transporter</fullName>
    </submittedName>
</protein>
<evidence type="ECO:0000256" key="1">
    <source>
        <dbReference type="ARBA" id="ARBA00004141"/>
    </source>
</evidence>
<name>A0ABQ6CWH7_9HYPH</name>
<evidence type="ECO:0000256" key="2">
    <source>
        <dbReference type="ARBA" id="ARBA00022692"/>
    </source>
</evidence>
<evidence type="ECO:0000313" key="7">
    <source>
        <dbReference type="EMBL" id="GLS24090.1"/>
    </source>
</evidence>
<dbReference type="EMBL" id="BSPC01000096">
    <property type="protein sequence ID" value="GLS24090.1"/>
    <property type="molecule type" value="Genomic_DNA"/>
</dbReference>
<comment type="caution">
    <text evidence="7">The sequence shown here is derived from an EMBL/GenBank/DDBJ whole genome shotgun (WGS) entry which is preliminary data.</text>
</comment>
<feature type="transmembrane region" description="Helical" evidence="5">
    <location>
        <begin position="24"/>
        <end position="48"/>
    </location>
</feature>
<feature type="transmembrane region" description="Helical" evidence="5">
    <location>
        <begin position="180"/>
        <end position="203"/>
    </location>
</feature>
<dbReference type="SUPFAM" id="SSF103473">
    <property type="entry name" value="MFS general substrate transporter"/>
    <property type="match status" value="1"/>
</dbReference>
<keyword evidence="2 5" id="KW-0812">Transmembrane</keyword>
<keyword evidence="4 5" id="KW-0472">Membrane</keyword>
<dbReference type="Gene3D" id="1.20.1250.20">
    <property type="entry name" value="MFS general substrate transporter like domains"/>
    <property type="match status" value="1"/>
</dbReference>
<feature type="transmembrane region" description="Helical" evidence="5">
    <location>
        <begin position="92"/>
        <end position="112"/>
    </location>
</feature>
<evidence type="ECO:0000256" key="5">
    <source>
        <dbReference type="SAM" id="Phobius"/>
    </source>
</evidence>
<evidence type="ECO:0000256" key="3">
    <source>
        <dbReference type="ARBA" id="ARBA00022989"/>
    </source>
</evidence>
<sequence length="496" mass="51307">MPDTAATLAPAPRREAEGLDPNRWSALAILLTGAFLAPLDFFIVNVAMPSITKGLGSTAADVQLVISGYAVVYAVFLITGGRLGDIFGRKSIFMIGLAGFAFASALCGLAWSPSVLIGARMLQALAAAAMAPQALASVHALFPSQERGRALSIYGVVLGLSSIVGQLLGGALVGADVDGFGWRLIFLINLPISLVAFIAAIPLLRETRSEHRPRLDLGGVVLSSLALSSLVLPLVEGRERGWPAWSIVMLAMTPVFAELFRRYEVRLARAGGDPLIDMEVFRLPGLLRGIGAILTLYAMATFFLVYSIYLQSALGYSALQAGLAILPFSAGFLTGSTFSPTIGRWAGGSAPSLGYGLSAFGTIATSAVILAFPAGVMPPLALMAPALALIGLGMGMTMPTMMRAIVERVGPRHAGLVGGMVNSTLQVSAAISVAVLGGLFYTILGSRTDAAGIGHAFALTLLAIAACHIAGAGLAAGLGQRRARKTCSKDIAIVAE</sequence>
<proteinExistence type="predicted"/>
<feature type="transmembrane region" description="Helical" evidence="5">
    <location>
        <begin position="124"/>
        <end position="142"/>
    </location>
</feature>
<feature type="transmembrane region" description="Helical" evidence="5">
    <location>
        <begin position="353"/>
        <end position="374"/>
    </location>
</feature>
<feature type="transmembrane region" description="Helical" evidence="5">
    <location>
        <begin position="314"/>
        <end position="333"/>
    </location>
</feature>
<dbReference type="InterPro" id="IPR036259">
    <property type="entry name" value="MFS_trans_sf"/>
</dbReference>
<evidence type="ECO:0000259" key="6">
    <source>
        <dbReference type="PROSITE" id="PS50850"/>
    </source>
</evidence>
<feature type="transmembrane region" description="Helical" evidence="5">
    <location>
        <begin position="456"/>
        <end position="479"/>
    </location>
</feature>
<dbReference type="InterPro" id="IPR020846">
    <property type="entry name" value="MFS_dom"/>
</dbReference>
<dbReference type="PANTHER" id="PTHR42718">
    <property type="entry name" value="MAJOR FACILITATOR SUPERFAMILY MULTIDRUG TRANSPORTER MFSC"/>
    <property type="match status" value="1"/>
</dbReference>
<feature type="transmembrane region" description="Helical" evidence="5">
    <location>
        <begin position="215"/>
        <end position="235"/>
    </location>
</feature>
<dbReference type="PANTHER" id="PTHR42718:SF39">
    <property type="entry name" value="ACTINORHODIN TRANSPORTER-RELATED"/>
    <property type="match status" value="1"/>
</dbReference>
<dbReference type="Proteomes" id="UP001156882">
    <property type="component" value="Unassembled WGS sequence"/>
</dbReference>
<gene>
    <name evidence="7" type="ORF">GCM10007874_71110</name>
</gene>
<dbReference type="RefSeq" id="WP_284317012.1">
    <property type="nucleotide sequence ID" value="NZ_BSPC01000096.1"/>
</dbReference>
<keyword evidence="3 5" id="KW-1133">Transmembrane helix</keyword>
<keyword evidence="8" id="KW-1185">Reference proteome</keyword>
<evidence type="ECO:0000313" key="8">
    <source>
        <dbReference type="Proteomes" id="UP001156882"/>
    </source>
</evidence>
<feature type="transmembrane region" description="Helical" evidence="5">
    <location>
        <begin position="154"/>
        <end position="174"/>
    </location>
</feature>
<feature type="transmembrane region" description="Helical" evidence="5">
    <location>
        <begin position="423"/>
        <end position="444"/>
    </location>
</feature>